<dbReference type="InterPro" id="IPR017868">
    <property type="entry name" value="Filamin/ABP280_repeat-like"/>
</dbReference>
<dbReference type="SMART" id="SM00184">
    <property type="entry name" value="RING"/>
    <property type="match status" value="2"/>
</dbReference>
<dbReference type="Gene3D" id="2.60.40.10">
    <property type="entry name" value="Immunoglobulins"/>
    <property type="match status" value="1"/>
</dbReference>
<proteinExistence type="inferred from homology"/>
<keyword evidence="12" id="KW-1185">Reference proteome</keyword>
<evidence type="ECO:0000313" key="12">
    <source>
        <dbReference type="Proteomes" id="UP001159427"/>
    </source>
</evidence>
<feature type="non-terminal residue" evidence="11">
    <location>
        <position position="1"/>
    </location>
</feature>
<dbReference type="InterPro" id="IPR017907">
    <property type="entry name" value="Znf_RING_CS"/>
</dbReference>
<feature type="repeat" description="Filamin" evidence="7">
    <location>
        <begin position="375"/>
        <end position="482"/>
    </location>
</feature>
<dbReference type="PROSITE" id="PS50119">
    <property type="entry name" value="ZF_BBOX"/>
    <property type="match status" value="1"/>
</dbReference>
<feature type="chain" id="PRO_5045752796" evidence="8">
    <location>
        <begin position="32"/>
        <end position="509"/>
    </location>
</feature>
<feature type="domain" description="B box-type" evidence="10">
    <location>
        <begin position="166"/>
        <end position="206"/>
    </location>
</feature>
<dbReference type="InterPro" id="IPR013083">
    <property type="entry name" value="Znf_RING/FYVE/PHD"/>
</dbReference>
<dbReference type="PANTHER" id="PTHR25462">
    <property type="entry name" value="BONUS, ISOFORM C-RELATED"/>
    <property type="match status" value="1"/>
</dbReference>
<dbReference type="PROSITE" id="PS50194">
    <property type="entry name" value="FILAMIN_REPEAT"/>
    <property type="match status" value="1"/>
</dbReference>
<comment type="caution">
    <text evidence="11">The sequence shown here is derived from an EMBL/GenBank/DDBJ whole genome shotgun (WGS) entry which is preliminary data.</text>
</comment>
<dbReference type="PANTHER" id="PTHR25462:SF296">
    <property type="entry name" value="MEIOTIC P26, ISOFORM F"/>
    <property type="match status" value="1"/>
</dbReference>
<comment type="similarity">
    <text evidence="1">Belongs to the TRIM/RBCC family.</text>
</comment>
<evidence type="ECO:0000256" key="3">
    <source>
        <dbReference type="ARBA" id="ARBA00022737"/>
    </source>
</evidence>
<dbReference type="Pfam" id="PF13639">
    <property type="entry name" value="zf-RING_2"/>
    <property type="match status" value="1"/>
</dbReference>
<dbReference type="InterPro" id="IPR001841">
    <property type="entry name" value="Znf_RING"/>
</dbReference>
<reference evidence="11 12" key="1">
    <citation type="submission" date="2022-05" db="EMBL/GenBank/DDBJ databases">
        <authorList>
            <consortium name="Genoscope - CEA"/>
            <person name="William W."/>
        </authorList>
    </citation>
    <scope>NUCLEOTIDE SEQUENCE [LARGE SCALE GENOMIC DNA]</scope>
</reference>
<feature type="signal peptide" evidence="8">
    <location>
        <begin position="1"/>
        <end position="31"/>
    </location>
</feature>
<keyword evidence="8" id="KW-0732">Signal</keyword>
<keyword evidence="5" id="KW-0862">Zinc</keyword>
<dbReference type="EMBL" id="CALNXI010001489">
    <property type="protein sequence ID" value="CAH3170577.1"/>
    <property type="molecule type" value="Genomic_DNA"/>
</dbReference>
<dbReference type="InterPro" id="IPR013783">
    <property type="entry name" value="Ig-like_fold"/>
</dbReference>
<keyword evidence="2" id="KW-0479">Metal-binding</keyword>
<dbReference type="SMART" id="SM00336">
    <property type="entry name" value="BBOX"/>
    <property type="match status" value="2"/>
</dbReference>
<dbReference type="SUPFAM" id="SSF57850">
    <property type="entry name" value="RING/U-box"/>
    <property type="match status" value="1"/>
</dbReference>
<name>A0ABN8QVL4_9CNID</name>
<dbReference type="PROSITE" id="PS00518">
    <property type="entry name" value="ZF_RING_1"/>
    <property type="match status" value="1"/>
</dbReference>
<dbReference type="InterPro" id="IPR000315">
    <property type="entry name" value="Znf_B-box"/>
</dbReference>
<evidence type="ECO:0000256" key="5">
    <source>
        <dbReference type="ARBA" id="ARBA00022833"/>
    </source>
</evidence>
<evidence type="ECO:0000259" key="9">
    <source>
        <dbReference type="PROSITE" id="PS50089"/>
    </source>
</evidence>
<evidence type="ECO:0000256" key="1">
    <source>
        <dbReference type="ARBA" id="ARBA00008518"/>
    </source>
</evidence>
<dbReference type="InterPro" id="IPR047153">
    <property type="entry name" value="TRIM45/56/19-like"/>
</dbReference>
<dbReference type="Gene3D" id="3.30.40.10">
    <property type="entry name" value="Zinc/RING finger domain, C3HC4 (zinc finger)"/>
    <property type="match status" value="1"/>
</dbReference>
<dbReference type="SUPFAM" id="SSF57845">
    <property type="entry name" value="B-box zinc-binding domain"/>
    <property type="match status" value="1"/>
</dbReference>
<evidence type="ECO:0000313" key="11">
    <source>
        <dbReference type="EMBL" id="CAH3170577.1"/>
    </source>
</evidence>
<dbReference type="Proteomes" id="UP001159427">
    <property type="component" value="Unassembled WGS sequence"/>
</dbReference>
<dbReference type="SUPFAM" id="SSF81296">
    <property type="entry name" value="E set domains"/>
    <property type="match status" value="1"/>
</dbReference>
<protein>
    <submittedName>
        <fullName evidence="11">Uncharacterized protein</fullName>
    </submittedName>
</protein>
<sequence>QKWCPLRDRGQRSSCTRFILLLFSLKAMASSEVLECPVCCEPFEDQNICPRILSCGHSFCTCCLERLLTAENKIPCPTCRDEVNVPQTGVAGLPKNFALLSIINENVTPHHQEGEGLYTCEACDDEHPATFFCLDCKEDMCKDAAHFHTRNKASCDHKVVSLETSLVNVFCQEHKERFRLFDEVCGHVVCRGCIKLDHQGHDCSSLAEAASKCRKEMQELATKVNARTEVIKDGETRVVKARLYMEKARGEQAAEIHKLFKEIYAEITTKEQTLTKELEQLYNNKVAILAEQQDRLCKFQESIASTVQSVLSRIRSFDDAELLAARSALESTLRDRESQPMQLEPQVQFVPKLIFNRRRLQDLVDALNNKVSVTDDSTCAENTIADLEGMEYRWVSCGAGCFFDIIAHDPQNRRRPVGGDLFTVKLKDEFGNGKSTGNVTDCGDGSYWAFCGVPEDAESGDYMLNVCLRGVHIHGSPFVIHVRRRTSLAHRVGNLLYRKIYGAGQLEHS</sequence>
<evidence type="ECO:0000256" key="7">
    <source>
        <dbReference type="PROSITE-ProRule" id="PRU00087"/>
    </source>
</evidence>
<dbReference type="CDD" id="cd19757">
    <property type="entry name" value="Bbox1"/>
    <property type="match status" value="1"/>
</dbReference>
<evidence type="ECO:0000256" key="4">
    <source>
        <dbReference type="ARBA" id="ARBA00022771"/>
    </source>
</evidence>
<evidence type="ECO:0000256" key="8">
    <source>
        <dbReference type="SAM" id="SignalP"/>
    </source>
</evidence>
<dbReference type="InterPro" id="IPR014756">
    <property type="entry name" value="Ig_E-set"/>
</dbReference>
<dbReference type="SMART" id="SM00557">
    <property type="entry name" value="IG_FLMN"/>
    <property type="match status" value="1"/>
</dbReference>
<keyword evidence="4 6" id="KW-0863">Zinc-finger</keyword>
<dbReference type="PROSITE" id="PS50089">
    <property type="entry name" value="ZF_RING_2"/>
    <property type="match status" value="1"/>
</dbReference>
<keyword evidence="3" id="KW-0677">Repeat</keyword>
<accession>A0ABN8QVL4</accession>
<evidence type="ECO:0000256" key="2">
    <source>
        <dbReference type="ARBA" id="ARBA00022723"/>
    </source>
</evidence>
<organism evidence="11 12">
    <name type="scientific">Porites evermanni</name>
    <dbReference type="NCBI Taxonomy" id="104178"/>
    <lineage>
        <taxon>Eukaryota</taxon>
        <taxon>Metazoa</taxon>
        <taxon>Cnidaria</taxon>
        <taxon>Anthozoa</taxon>
        <taxon>Hexacorallia</taxon>
        <taxon>Scleractinia</taxon>
        <taxon>Fungiina</taxon>
        <taxon>Poritidae</taxon>
        <taxon>Porites</taxon>
    </lineage>
</organism>
<evidence type="ECO:0000256" key="6">
    <source>
        <dbReference type="PROSITE-ProRule" id="PRU00024"/>
    </source>
</evidence>
<evidence type="ECO:0000259" key="10">
    <source>
        <dbReference type="PROSITE" id="PS50119"/>
    </source>
</evidence>
<gene>
    <name evidence="11" type="ORF">PEVE_00007324</name>
</gene>
<dbReference type="InterPro" id="IPR001298">
    <property type="entry name" value="Filamin/ABP280_rpt"/>
</dbReference>
<dbReference type="Gene3D" id="3.30.160.60">
    <property type="entry name" value="Classic Zinc Finger"/>
    <property type="match status" value="1"/>
</dbReference>
<feature type="domain" description="RING-type" evidence="9">
    <location>
        <begin position="36"/>
        <end position="80"/>
    </location>
</feature>